<evidence type="ECO:0000256" key="2">
    <source>
        <dbReference type="ARBA" id="ARBA00026073"/>
    </source>
</evidence>
<dbReference type="EMBL" id="CP023777">
    <property type="protein sequence ID" value="ATL48621.1"/>
    <property type="molecule type" value="Genomic_DNA"/>
</dbReference>
<name>A0A291QXH5_9BACT</name>
<dbReference type="GO" id="GO:0008408">
    <property type="term" value="F:3'-5' exonuclease activity"/>
    <property type="evidence" value="ECO:0007669"/>
    <property type="project" value="TreeGrafter"/>
</dbReference>
<dbReference type="AlphaFoldDB" id="A0A291QXH5"/>
<evidence type="ECO:0000313" key="4">
    <source>
        <dbReference type="EMBL" id="ATL48621.1"/>
    </source>
</evidence>
<dbReference type="InterPro" id="IPR036397">
    <property type="entry name" value="RNaseH_sf"/>
</dbReference>
<evidence type="ECO:0000313" key="5">
    <source>
        <dbReference type="Proteomes" id="UP000220133"/>
    </source>
</evidence>
<evidence type="ECO:0000256" key="1">
    <source>
        <dbReference type="ARBA" id="ARBA00025483"/>
    </source>
</evidence>
<accession>A0A291QXH5</accession>
<dbReference type="InterPro" id="IPR047296">
    <property type="entry name" value="GIY-YIG_UvrC_Cho"/>
</dbReference>
<dbReference type="InterPro" id="IPR006054">
    <property type="entry name" value="DnaQ"/>
</dbReference>
<feature type="domain" description="GIY-YIG" evidence="3">
    <location>
        <begin position="196"/>
        <end position="274"/>
    </location>
</feature>
<dbReference type="GO" id="GO:0006289">
    <property type="term" value="P:nucleotide-excision repair"/>
    <property type="evidence" value="ECO:0007669"/>
    <property type="project" value="InterPro"/>
</dbReference>
<dbReference type="GO" id="GO:0005829">
    <property type="term" value="C:cytosol"/>
    <property type="evidence" value="ECO:0007669"/>
    <property type="project" value="TreeGrafter"/>
</dbReference>
<dbReference type="KEGG" id="cbae:COR50_16425"/>
<proteinExistence type="predicted"/>
<dbReference type="NCBIfam" id="TIGR00573">
    <property type="entry name" value="dnaq"/>
    <property type="match status" value="1"/>
</dbReference>
<dbReference type="Pfam" id="PF01541">
    <property type="entry name" value="GIY-YIG"/>
    <property type="match status" value="1"/>
</dbReference>
<dbReference type="GO" id="GO:0045004">
    <property type="term" value="P:DNA replication proofreading"/>
    <property type="evidence" value="ECO:0007669"/>
    <property type="project" value="TreeGrafter"/>
</dbReference>
<dbReference type="Gene3D" id="3.40.1440.10">
    <property type="entry name" value="GIY-YIG endonuclease"/>
    <property type="match status" value="1"/>
</dbReference>
<dbReference type="InterPro" id="IPR012337">
    <property type="entry name" value="RNaseH-like_sf"/>
</dbReference>
<dbReference type="Gene3D" id="3.30.420.10">
    <property type="entry name" value="Ribonuclease H-like superfamily/Ribonuclease H"/>
    <property type="match status" value="1"/>
</dbReference>
<dbReference type="CDD" id="cd10434">
    <property type="entry name" value="GIY-YIG_UvrC_Cho"/>
    <property type="match status" value="1"/>
</dbReference>
<dbReference type="SUPFAM" id="SSF53098">
    <property type="entry name" value="Ribonuclease H-like"/>
    <property type="match status" value="1"/>
</dbReference>
<gene>
    <name evidence="4" type="ORF">COR50_16425</name>
</gene>
<dbReference type="InterPro" id="IPR013520">
    <property type="entry name" value="Ribonucl_H"/>
</dbReference>
<keyword evidence="5" id="KW-1185">Reference proteome</keyword>
<dbReference type="OrthoDB" id="9803913at2"/>
<dbReference type="GO" id="GO:0003887">
    <property type="term" value="F:DNA-directed DNA polymerase activity"/>
    <property type="evidence" value="ECO:0007669"/>
    <property type="project" value="InterPro"/>
</dbReference>
<dbReference type="CDD" id="cd06127">
    <property type="entry name" value="DEDDh"/>
    <property type="match status" value="1"/>
</dbReference>
<reference evidence="4 5" key="1">
    <citation type="submission" date="2017-10" db="EMBL/GenBank/DDBJ databases">
        <title>Paenichitinophaga pekingensis gen. nov., sp. nov., isolated from activated sludge.</title>
        <authorList>
            <person name="Jin D."/>
            <person name="Kong X."/>
            <person name="Deng Y."/>
            <person name="Bai Z."/>
        </authorList>
    </citation>
    <scope>NUCLEOTIDE SEQUENCE [LARGE SCALE GENOMIC DNA]</scope>
    <source>
        <strain evidence="4 5">13</strain>
    </source>
</reference>
<dbReference type="FunFam" id="3.30.420.10:FF:000045">
    <property type="entry name" value="3'-5' exonuclease DinG"/>
    <property type="match status" value="1"/>
</dbReference>
<comment type="subunit">
    <text evidence="2">DNA polymerase III contains a core (composed of alpha, epsilon and theta chains) that associates with a tau subunit. This core dimerizes to form the POLIII' complex. PolIII' associates with the gamma complex (composed of gamma, delta, delta', psi and chi chains) and with the beta chain to form the complete DNA polymerase III complex.</text>
</comment>
<comment type="function">
    <text evidence="1">DNA polymerase III is a complex, multichain enzyme responsible for most of the replicative synthesis in bacteria. The epsilon subunit contain the editing function and is a proofreading 3'-5' exonuclease.</text>
</comment>
<dbReference type="InterPro" id="IPR035901">
    <property type="entry name" value="GIY-YIG_endonuc_sf"/>
</dbReference>
<dbReference type="Pfam" id="PF00929">
    <property type="entry name" value="RNase_T"/>
    <property type="match status" value="1"/>
</dbReference>
<organism evidence="4 5">
    <name type="scientific">Chitinophaga caeni</name>
    <dbReference type="NCBI Taxonomy" id="2029983"/>
    <lineage>
        <taxon>Bacteria</taxon>
        <taxon>Pseudomonadati</taxon>
        <taxon>Bacteroidota</taxon>
        <taxon>Chitinophagia</taxon>
        <taxon>Chitinophagales</taxon>
        <taxon>Chitinophagaceae</taxon>
        <taxon>Chitinophaga</taxon>
    </lineage>
</organism>
<evidence type="ECO:0000259" key="3">
    <source>
        <dbReference type="PROSITE" id="PS50164"/>
    </source>
</evidence>
<dbReference type="SUPFAM" id="SSF82771">
    <property type="entry name" value="GIY-YIG endonuclease"/>
    <property type="match status" value="1"/>
</dbReference>
<protein>
    <submittedName>
        <fullName evidence="4">DNA polymerase III subunit epsilon</fullName>
    </submittedName>
</protein>
<dbReference type="PANTHER" id="PTHR30231">
    <property type="entry name" value="DNA POLYMERASE III SUBUNIT EPSILON"/>
    <property type="match status" value="1"/>
</dbReference>
<sequence length="455" mass="51717">MYAIVDIETTGGHASASGITEIAIFIHDGEKVVQTFHSLVDPGMPVPRHIQALTGITDEMLEQAPQFKDIAKDIFEILEGNIFVAHHVNFDYSFVKHELERAGYSWQSKKLCTVRLSRKVFPGFPSYSLGNLCRQLEIPIENRHRAGGDAAATVLLFEKILSNDTNGAIELALKAGSREQVLPANLPAAYLLDLPAVPGVYYFHNEKDKVIYVGKAVNIKKRVQSHFVGTNIGPQRQGFLRNIYKITYQVTATELMAFILESIEIKRLWPEYNRAQKRVEAKYGLYCFEDQQGYLRLALERKRKHMKQILGCNLYIEGRNRLIQLVKQFNLCHKLCYLQSDLQPCSGRKEQTCEGACEKLESPGSYNKKVLDAIAFVESGLQSYIILDQGIRLDHKSCILVEKGSFYGMGYIPKEDALDDIETVKSQLIQYPDSEYIMHLIQQYANLHTNQVIQY</sequence>
<dbReference type="Proteomes" id="UP000220133">
    <property type="component" value="Chromosome"/>
</dbReference>
<dbReference type="PANTHER" id="PTHR30231:SF41">
    <property type="entry name" value="DNA POLYMERASE III SUBUNIT EPSILON"/>
    <property type="match status" value="1"/>
</dbReference>
<dbReference type="SMART" id="SM00465">
    <property type="entry name" value="GIYc"/>
    <property type="match status" value="1"/>
</dbReference>
<dbReference type="GO" id="GO:0003677">
    <property type="term" value="F:DNA binding"/>
    <property type="evidence" value="ECO:0007669"/>
    <property type="project" value="InterPro"/>
</dbReference>
<dbReference type="SMART" id="SM00479">
    <property type="entry name" value="EXOIII"/>
    <property type="match status" value="1"/>
</dbReference>
<dbReference type="RefSeq" id="WP_098194994.1">
    <property type="nucleotide sequence ID" value="NZ_CP023777.1"/>
</dbReference>
<dbReference type="PROSITE" id="PS50164">
    <property type="entry name" value="GIY_YIG"/>
    <property type="match status" value="1"/>
</dbReference>
<dbReference type="InterPro" id="IPR000305">
    <property type="entry name" value="GIY-YIG_endonuc"/>
</dbReference>